<dbReference type="Pfam" id="PF01261">
    <property type="entry name" value="AP_endonuc_2"/>
    <property type="match status" value="1"/>
</dbReference>
<dbReference type="InterPro" id="IPR050312">
    <property type="entry name" value="IolE/XylAMocC-like"/>
</dbReference>
<evidence type="ECO:0000313" key="2">
    <source>
        <dbReference type="EMBL" id="MEU3781002.1"/>
    </source>
</evidence>
<proteinExistence type="predicted"/>
<evidence type="ECO:0000259" key="1">
    <source>
        <dbReference type="Pfam" id="PF01261"/>
    </source>
</evidence>
<dbReference type="RefSeq" id="WP_334575461.1">
    <property type="nucleotide sequence ID" value="NZ_JBEZVE010000005.1"/>
</dbReference>
<gene>
    <name evidence="2" type="primary">eboE</name>
    <name evidence="2" type="ORF">AB0E89_10505</name>
</gene>
<keyword evidence="3" id="KW-1185">Reference proteome</keyword>
<name>A0ABV2ZEM0_9ACTN</name>
<dbReference type="InterPro" id="IPR036237">
    <property type="entry name" value="Xyl_isomerase-like_sf"/>
</dbReference>
<dbReference type="InterPro" id="IPR013022">
    <property type="entry name" value="Xyl_isomerase-like_TIM-brl"/>
</dbReference>
<sequence>MRFRHPDGTTVHLAYCTNVHPAETLDGVLTQLRDHCAPVRRRLGRDRLGIGLWLAKDAARALDTDPSALRGLRTALDRRGLEVVTLNGFPYDGFGAGEVKYRVYKPDWADPERLEHTTALARVLAGLLPDDVTEGTVSTLPLGWRTAWTTEHSDTARSALRTLADRLDALADLTGRSVRVGLEPEPGCIIETTADALAPLTAIGHPRIGVCVDTCHLATSFEDPHTALDALAAARVPVVKSQLSAALHAEHPRLPAVREALAAFDEPRFLHQTRTAAANAAGLHGTDDLGEALAGNALPDSGPWRAHFHVPLHAAPAAPLTSTLPVLKAALTRLVGGPHPLTRHLEVETYTWQALPPELRPRARTQLADGIAAELSLARDLLTDLGLKELP</sequence>
<comment type="caution">
    <text evidence="2">The sequence shown here is derived from an EMBL/GenBank/DDBJ whole genome shotgun (WGS) entry which is preliminary data.</text>
</comment>
<dbReference type="PROSITE" id="PS00730">
    <property type="entry name" value="AP_NUCLEASE_F2_2"/>
    <property type="match status" value="1"/>
</dbReference>
<reference evidence="2 3" key="1">
    <citation type="submission" date="2024-06" db="EMBL/GenBank/DDBJ databases">
        <title>The Natural Products Discovery Center: Release of the First 8490 Sequenced Strains for Exploring Actinobacteria Biosynthetic Diversity.</title>
        <authorList>
            <person name="Kalkreuter E."/>
            <person name="Kautsar S.A."/>
            <person name="Yang D."/>
            <person name="Bader C.D."/>
            <person name="Teijaro C.N."/>
            <person name="Fluegel L."/>
            <person name="Davis C.M."/>
            <person name="Simpson J.R."/>
            <person name="Lauterbach L."/>
            <person name="Steele A.D."/>
            <person name="Gui C."/>
            <person name="Meng S."/>
            <person name="Li G."/>
            <person name="Viehrig K."/>
            <person name="Ye F."/>
            <person name="Su P."/>
            <person name="Kiefer A.F."/>
            <person name="Nichols A."/>
            <person name="Cepeda A.J."/>
            <person name="Yan W."/>
            <person name="Fan B."/>
            <person name="Jiang Y."/>
            <person name="Adhikari A."/>
            <person name="Zheng C.-J."/>
            <person name="Schuster L."/>
            <person name="Cowan T.M."/>
            <person name="Smanski M.J."/>
            <person name="Chevrette M.G."/>
            <person name="De Carvalho L.P.S."/>
            <person name="Shen B."/>
        </authorList>
    </citation>
    <scope>NUCLEOTIDE SEQUENCE [LARGE SCALE GENOMIC DNA]</scope>
    <source>
        <strain evidence="2 3">NPDC033843</strain>
    </source>
</reference>
<organism evidence="2 3">
    <name type="scientific">Streptomyces sp. 900129855</name>
    <dbReference type="NCBI Taxonomy" id="3155129"/>
    <lineage>
        <taxon>Bacteria</taxon>
        <taxon>Bacillati</taxon>
        <taxon>Actinomycetota</taxon>
        <taxon>Actinomycetes</taxon>
        <taxon>Kitasatosporales</taxon>
        <taxon>Streptomycetaceae</taxon>
        <taxon>Streptomyces</taxon>
    </lineage>
</organism>
<evidence type="ECO:0000313" key="3">
    <source>
        <dbReference type="Proteomes" id="UP001550739"/>
    </source>
</evidence>
<dbReference type="Gene3D" id="3.20.20.150">
    <property type="entry name" value="Divalent-metal-dependent TIM barrel enzymes"/>
    <property type="match status" value="1"/>
</dbReference>
<dbReference type="InterPro" id="IPR018246">
    <property type="entry name" value="AP_endonuc_F2_Zn_BS"/>
</dbReference>
<dbReference type="SUPFAM" id="SSF51658">
    <property type="entry name" value="Xylose isomerase-like"/>
    <property type="match status" value="1"/>
</dbReference>
<dbReference type="NCBIfam" id="NF035939">
    <property type="entry name" value="TIM_EboE"/>
    <property type="match status" value="1"/>
</dbReference>
<feature type="domain" description="Xylose isomerase-like TIM barrel" evidence="1">
    <location>
        <begin position="56"/>
        <end position="233"/>
    </location>
</feature>
<dbReference type="EMBL" id="JBEZVE010000005">
    <property type="protein sequence ID" value="MEU3781002.1"/>
    <property type="molecule type" value="Genomic_DNA"/>
</dbReference>
<dbReference type="Proteomes" id="UP001550739">
    <property type="component" value="Unassembled WGS sequence"/>
</dbReference>
<accession>A0ABV2ZEM0</accession>
<protein>
    <submittedName>
        <fullName evidence="2">Metabolite traffic protein EboE</fullName>
    </submittedName>
</protein>
<dbReference type="PANTHER" id="PTHR12110">
    <property type="entry name" value="HYDROXYPYRUVATE ISOMERASE"/>
    <property type="match status" value="1"/>
</dbReference>